<dbReference type="RefSeq" id="XP_022392486.1">
    <property type="nucleotide sequence ID" value="XM_022530155.1"/>
</dbReference>
<feature type="transmembrane region" description="Helical" evidence="6">
    <location>
        <begin position="277"/>
        <end position="301"/>
    </location>
</feature>
<dbReference type="OrthoDB" id="4078873at2759"/>
<feature type="transmembrane region" description="Helical" evidence="6">
    <location>
        <begin position="313"/>
        <end position="335"/>
    </location>
</feature>
<dbReference type="AlphaFoldDB" id="A0A1F8ABH9"/>
<organism evidence="7 8">
    <name type="scientific">Aspergillus bombycis</name>
    <dbReference type="NCBI Taxonomy" id="109264"/>
    <lineage>
        <taxon>Eukaryota</taxon>
        <taxon>Fungi</taxon>
        <taxon>Dikarya</taxon>
        <taxon>Ascomycota</taxon>
        <taxon>Pezizomycotina</taxon>
        <taxon>Eurotiomycetes</taxon>
        <taxon>Eurotiomycetidae</taxon>
        <taxon>Eurotiales</taxon>
        <taxon>Aspergillaceae</taxon>
        <taxon>Aspergillus</taxon>
    </lineage>
</organism>
<evidence type="ECO:0000256" key="4">
    <source>
        <dbReference type="ARBA" id="ARBA00023136"/>
    </source>
</evidence>
<dbReference type="GO" id="GO:0022857">
    <property type="term" value="F:transmembrane transporter activity"/>
    <property type="evidence" value="ECO:0007669"/>
    <property type="project" value="InterPro"/>
</dbReference>
<feature type="transmembrane region" description="Helical" evidence="6">
    <location>
        <begin position="355"/>
        <end position="373"/>
    </location>
</feature>
<keyword evidence="3 6" id="KW-1133">Transmembrane helix</keyword>
<protein>
    <submittedName>
        <fullName evidence="7">Siderophore iron transporter mirB</fullName>
    </submittedName>
</protein>
<evidence type="ECO:0000256" key="5">
    <source>
        <dbReference type="SAM" id="MobiDB-lite"/>
    </source>
</evidence>
<reference evidence="7 8" key="1">
    <citation type="journal article" date="2016" name="Genome Biol. Evol.">
        <title>Draft genome sequence of an aflatoxigenic Aspergillus species, A. bombycis.</title>
        <authorList>
            <person name="Moore G.G."/>
            <person name="Mack B.M."/>
            <person name="Beltz S.B."/>
            <person name="Gilbert M.K."/>
        </authorList>
    </citation>
    <scope>NUCLEOTIDE SEQUENCE [LARGE SCALE GENOMIC DNA]</scope>
    <source>
        <strain evidence="8">NRRL 26010</strain>
    </source>
</reference>
<dbReference type="PANTHER" id="PTHR23501">
    <property type="entry name" value="MAJOR FACILITATOR SUPERFAMILY"/>
    <property type="match status" value="1"/>
</dbReference>
<gene>
    <name evidence="7" type="ORF">ABOM_003025</name>
</gene>
<feature type="transmembrane region" description="Helical" evidence="6">
    <location>
        <begin position="172"/>
        <end position="190"/>
    </location>
</feature>
<evidence type="ECO:0000313" key="7">
    <source>
        <dbReference type="EMBL" id="OGM48769.1"/>
    </source>
</evidence>
<evidence type="ECO:0000256" key="2">
    <source>
        <dbReference type="ARBA" id="ARBA00022692"/>
    </source>
</evidence>
<feature type="transmembrane region" description="Helical" evidence="6">
    <location>
        <begin position="76"/>
        <end position="99"/>
    </location>
</feature>
<dbReference type="Gene3D" id="1.20.1250.20">
    <property type="entry name" value="MFS general substrate transporter like domains"/>
    <property type="match status" value="2"/>
</dbReference>
<proteinExistence type="predicted"/>
<evidence type="ECO:0000313" key="8">
    <source>
        <dbReference type="Proteomes" id="UP000179179"/>
    </source>
</evidence>
<dbReference type="InterPro" id="IPR036259">
    <property type="entry name" value="MFS_trans_sf"/>
</dbReference>
<dbReference type="Pfam" id="PF07690">
    <property type="entry name" value="MFS_1"/>
    <property type="match status" value="1"/>
</dbReference>
<dbReference type="GeneID" id="34446415"/>
<comment type="caution">
    <text evidence="7">The sequence shown here is derived from an EMBL/GenBank/DDBJ whole genome shotgun (WGS) entry which is preliminary data.</text>
</comment>
<feature type="transmembrane region" description="Helical" evidence="6">
    <location>
        <begin position="143"/>
        <end position="160"/>
    </location>
</feature>
<evidence type="ECO:0000256" key="6">
    <source>
        <dbReference type="SAM" id="Phobius"/>
    </source>
</evidence>
<keyword evidence="8" id="KW-1185">Reference proteome</keyword>
<dbReference type="PANTHER" id="PTHR23501:SF107">
    <property type="entry name" value="TRANSPORTER, PUTATIVE (AFU_ORTHOLOGUE AFUA_7G04730)-RELATED"/>
    <property type="match status" value="1"/>
</dbReference>
<comment type="subcellular location">
    <subcellularLocation>
        <location evidence="1">Membrane</location>
        <topology evidence="1">Multi-pass membrane protein</topology>
    </subcellularLocation>
</comment>
<dbReference type="Proteomes" id="UP000179179">
    <property type="component" value="Unassembled WGS sequence"/>
</dbReference>
<dbReference type="SUPFAM" id="SSF103473">
    <property type="entry name" value="MFS general substrate transporter"/>
    <property type="match status" value="1"/>
</dbReference>
<feature type="transmembrane region" description="Helical" evidence="6">
    <location>
        <begin position="231"/>
        <end position="254"/>
    </location>
</feature>
<name>A0A1F8ABH9_9EURO</name>
<sequence>MSNAHSHGMPKTVVPDQIGPMSSPGEDPEKNEAVDRIVQEPARDDTSISDKDSTLYQGGVQRVRAITSLWSRNTMWLMFALLYLVSFVDLLLVSVQTSLNPYITSSFHKHGLLTVVSIMSTILGGSSKLTLAKIIDIWGRVEGFLFMLLIVVIGLIMKATCKNIETYVAAHTLYWVGHIGMMYVIDIMLADMTTLKNRMIMLGINGTPSIASTFAGPKIANLFYINLDFRWAFGAFAIMITGTSIPVVGVMLYMQRRAQKVGALEKRVSDRTWWQSIVHYFIEFDVVGIVLITAVFSLILLPFSLASYAPRGWASGYIIAMEVLGVVCIPAFYAWERYLSPVQFLPWKYLKEPTIIGSCLLYCVMFISCFAWNSYFSSYLQVVHRLDITTANYVLNAFSLTSYIFSPIFGLLIRYTGEFKWTVFTGIPILLLGTAC</sequence>
<feature type="region of interest" description="Disordered" evidence="5">
    <location>
        <begin position="1"/>
        <end position="33"/>
    </location>
</feature>
<dbReference type="GO" id="GO:0005886">
    <property type="term" value="C:plasma membrane"/>
    <property type="evidence" value="ECO:0007669"/>
    <property type="project" value="TreeGrafter"/>
</dbReference>
<dbReference type="EMBL" id="LYCR01000013">
    <property type="protein sequence ID" value="OGM48769.1"/>
    <property type="molecule type" value="Genomic_DNA"/>
</dbReference>
<evidence type="ECO:0000256" key="1">
    <source>
        <dbReference type="ARBA" id="ARBA00004141"/>
    </source>
</evidence>
<evidence type="ECO:0000256" key="3">
    <source>
        <dbReference type="ARBA" id="ARBA00022989"/>
    </source>
</evidence>
<dbReference type="InterPro" id="IPR011701">
    <property type="entry name" value="MFS"/>
</dbReference>
<keyword evidence="4 6" id="KW-0472">Membrane</keyword>
<accession>A0A1F8ABH9</accession>
<keyword evidence="2 6" id="KW-0812">Transmembrane</keyword>
<feature type="transmembrane region" description="Helical" evidence="6">
    <location>
        <begin position="393"/>
        <end position="413"/>
    </location>
</feature>